<dbReference type="Pfam" id="PF05920">
    <property type="entry name" value="Homeobox_KN"/>
    <property type="match status" value="1"/>
</dbReference>
<feature type="region of interest" description="Disordered" evidence="6">
    <location>
        <begin position="239"/>
        <end position="266"/>
    </location>
</feature>
<dbReference type="InterPro" id="IPR009057">
    <property type="entry name" value="Homeodomain-like_sf"/>
</dbReference>
<dbReference type="GO" id="GO:0008270">
    <property type="term" value="F:zinc ion binding"/>
    <property type="evidence" value="ECO:0007669"/>
    <property type="project" value="UniProtKB-KW"/>
</dbReference>
<feature type="region of interest" description="Disordered" evidence="6">
    <location>
        <begin position="462"/>
        <end position="485"/>
    </location>
</feature>
<proteinExistence type="predicted"/>
<dbReference type="CDD" id="cd00086">
    <property type="entry name" value="homeodomain"/>
    <property type="match status" value="1"/>
</dbReference>
<evidence type="ECO:0000256" key="6">
    <source>
        <dbReference type="SAM" id="MobiDB-lite"/>
    </source>
</evidence>
<evidence type="ECO:0000313" key="9">
    <source>
        <dbReference type="EMBL" id="KAG9236779.1"/>
    </source>
</evidence>
<evidence type="ECO:0000256" key="3">
    <source>
        <dbReference type="ARBA" id="ARBA00023242"/>
    </source>
</evidence>
<keyword evidence="3 5" id="KW-0539">Nucleus</keyword>
<feature type="compositionally biased region" description="Polar residues" evidence="6">
    <location>
        <begin position="351"/>
        <end position="361"/>
    </location>
</feature>
<gene>
    <name evidence="9" type="ORF">BJ875DRAFT_455420</name>
</gene>
<dbReference type="PROSITE" id="PS00028">
    <property type="entry name" value="ZINC_FINGER_C2H2_1"/>
    <property type="match status" value="1"/>
</dbReference>
<feature type="domain" description="C2H2-type" evidence="8">
    <location>
        <begin position="493"/>
        <end position="521"/>
    </location>
</feature>
<dbReference type="PROSITE" id="PS50157">
    <property type="entry name" value="ZINC_FINGER_C2H2_2"/>
    <property type="match status" value="1"/>
</dbReference>
<dbReference type="InterPro" id="IPR013087">
    <property type="entry name" value="Znf_C2H2_type"/>
</dbReference>
<feature type="DNA-binding region" description="Homeobox" evidence="5">
    <location>
        <begin position="287"/>
        <end position="349"/>
    </location>
</feature>
<dbReference type="EMBL" id="MU251399">
    <property type="protein sequence ID" value="KAG9236779.1"/>
    <property type="molecule type" value="Genomic_DNA"/>
</dbReference>
<evidence type="ECO:0000256" key="2">
    <source>
        <dbReference type="ARBA" id="ARBA00023155"/>
    </source>
</evidence>
<dbReference type="Gene3D" id="1.10.10.60">
    <property type="entry name" value="Homeodomain-like"/>
    <property type="match status" value="1"/>
</dbReference>
<comment type="subcellular location">
    <subcellularLocation>
        <location evidence="5">Nucleus</location>
    </subcellularLocation>
</comment>
<evidence type="ECO:0000256" key="4">
    <source>
        <dbReference type="PROSITE-ProRule" id="PRU00042"/>
    </source>
</evidence>
<sequence length="1352" mass="150690">MTTIQEMDEFFNFEDAAQSCPLDFPNDIDFDSIEFPAGPYNPSLAFAGEENDENSFTCLQHYSSPDWGTSTLASNAKNDSTMDTTMMGAADFMDFPRWINGMDVPNKPCAYCQRMRIHCKVIQEGTRKGSCTSCVALARSCSLTRNLFLPDNDKYRCITEDFCLPGNTIYDTASVGGLSTPPVDQPLQPCDYCEGRGYSCKQIPEAGRTGACTSCVALDRHCSLVPQQDLGEWVIPDGRKPNNTWIPGKSPVEEGSPNACSRSLSTPNLVSLKSSDENLDAAAPESGPKIGARFSRESVRLLRGWLSTHHRHPYPTEEQKECLQRQTGLNKTQITNWLANARRRGKVRAPRSTSPSPNQHINAMDIPRRSTPALENMNPLERWKNSPPENEPASITAITKAVTSSTFSSEHDSPYASYGHTDDSSHSICRDSTNSSLGTSQSSANSFASAFSHKSKGSFGSFNSFGNRGRRRRRRAAPKPVKVPNANGPARTFQCTFCTETFKTKHDWQRHEKSLHLSLERWVCCPDGPTQFCANDDHNRCVFCGLPNPPNGHAEIHNYSSCADRCLEERTFYRKDHLRQHLNLVHDVKFQSFSMEKWKVATPEIRSRCGFCGMVMGSWGFRVDHLAEHFKGGKSMADWKGDWGFESQVLDIVENGMPPYLIHDERNSPEPYSGKAQPSDHRTLEDLVKIGLQEYVHERVLDGAAPTDADLLKEARKIVRKADEFISKPGCLQISWFRDLILKAGHNSSQGTPNQESTEDLTWEKKLDSIRTSAPHNDIDMAAIVCNKERQLKAFVLERSALGLTALDSELQVAACRILDEIEISSNFRCKPAVDWFKFLVASSTEWLSDFRRRANLPRSDEMADQSIRPTDEASIDYTIHNQQRLEAELIDWVKLQRAQDITPTDHDIQSYARMSVYKNNDPWNQTIMDNPALLFLFKRQQGLAPDNEDGPDMPPIHAIVGQSPKDTNLSSKDCHWNLQDSVIEVPSPSSTRINTHGTTTPDPFDQPLITTIQNQPSTNTNPAQPLKYFLNDANCYGRLVRELARFVTTCTSVNNPNRHIPSDAEIQNQARWVIFDDDDPWNQTAADNAEWLLRFKRDVGLAPQTDGPGLPHASTSWQVGLGGSGFMPPYLNPAGDLSSHLGEDVPVRMEDKVYNIKASTAQKFAKSIKTRFPPPGTVFCSRELERGLNDFVFEHAAMGSPVSDEAIRGRARELMGVEETAADDIHLLEKFKAMHGLLNSQTTTTSSLLPIDAFSSEADFLAEFDHELAMGSMDLDTTPPSAENIAGGEIMNGAMQRETTIQATGIGREYADLYRVNAATSSPLRREASVGMAKRRGVGEVARFPSSGRLL</sequence>
<comment type="caution">
    <text evidence="9">The sequence shown here is derived from an EMBL/GenBank/DDBJ whole genome shotgun (WGS) entry which is preliminary data.</text>
</comment>
<name>A0A9P7YMX2_9HELO</name>
<dbReference type="InterPro" id="IPR001356">
    <property type="entry name" value="HD"/>
</dbReference>
<dbReference type="SUPFAM" id="SSF46689">
    <property type="entry name" value="Homeodomain-like"/>
    <property type="match status" value="1"/>
</dbReference>
<dbReference type="GO" id="GO:0005634">
    <property type="term" value="C:nucleus"/>
    <property type="evidence" value="ECO:0007669"/>
    <property type="project" value="UniProtKB-SubCell"/>
</dbReference>
<evidence type="ECO:0000256" key="5">
    <source>
        <dbReference type="PROSITE-ProRule" id="PRU00108"/>
    </source>
</evidence>
<dbReference type="InterPro" id="IPR050224">
    <property type="entry name" value="TALE_homeobox"/>
</dbReference>
<protein>
    <submittedName>
        <fullName evidence="9">Uncharacterized protein</fullName>
    </submittedName>
</protein>
<dbReference type="Proteomes" id="UP000824998">
    <property type="component" value="Unassembled WGS sequence"/>
</dbReference>
<dbReference type="SMART" id="SM00389">
    <property type="entry name" value="HOX"/>
    <property type="match status" value="1"/>
</dbReference>
<keyword evidence="4" id="KW-0862">Zinc</keyword>
<evidence type="ECO:0000259" key="7">
    <source>
        <dbReference type="PROSITE" id="PS50071"/>
    </source>
</evidence>
<evidence type="ECO:0000259" key="8">
    <source>
        <dbReference type="PROSITE" id="PS50157"/>
    </source>
</evidence>
<dbReference type="PROSITE" id="PS50071">
    <property type="entry name" value="HOMEOBOX_2"/>
    <property type="match status" value="1"/>
</dbReference>
<feature type="compositionally biased region" description="Basic and acidic residues" evidence="6">
    <location>
        <begin position="420"/>
        <end position="429"/>
    </location>
</feature>
<keyword evidence="4" id="KW-0863">Zinc-finger</keyword>
<dbReference type="GO" id="GO:0003677">
    <property type="term" value="F:DNA binding"/>
    <property type="evidence" value="ECO:0007669"/>
    <property type="project" value="UniProtKB-UniRule"/>
</dbReference>
<dbReference type="OrthoDB" id="10056939at2759"/>
<dbReference type="InterPro" id="IPR008422">
    <property type="entry name" value="KN_HD"/>
</dbReference>
<accession>A0A9P7YMX2</accession>
<keyword evidence="1 5" id="KW-0238">DNA-binding</keyword>
<organism evidence="9 10">
    <name type="scientific">Amylocarpus encephaloides</name>
    <dbReference type="NCBI Taxonomy" id="45428"/>
    <lineage>
        <taxon>Eukaryota</taxon>
        <taxon>Fungi</taxon>
        <taxon>Dikarya</taxon>
        <taxon>Ascomycota</taxon>
        <taxon>Pezizomycotina</taxon>
        <taxon>Leotiomycetes</taxon>
        <taxon>Helotiales</taxon>
        <taxon>Helotiales incertae sedis</taxon>
        <taxon>Amylocarpus</taxon>
    </lineage>
</organism>
<evidence type="ECO:0000256" key="1">
    <source>
        <dbReference type="ARBA" id="ARBA00023125"/>
    </source>
</evidence>
<feature type="region of interest" description="Disordered" evidence="6">
    <location>
        <begin position="405"/>
        <end position="443"/>
    </location>
</feature>
<feature type="domain" description="Homeobox" evidence="7">
    <location>
        <begin position="285"/>
        <end position="348"/>
    </location>
</feature>
<evidence type="ECO:0000313" key="10">
    <source>
        <dbReference type="Proteomes" id="UP000824998"/>
    </source>
</evidence>
<feature type="compositionally biased region" description="Basic residues" evidence="6">
    <location>
        <begin position="468"/>
        <end position="477"/>
    </location>
</feature>
<feature type="region of interest" description="Disordered" evidence="6">
    <location>
        <begin position="333"/>
        <end position="371"/>
    </location>
</feature>
<keyword evidence="4" id="KW-0479">Metal-binding</keyword>
<dbReference type="GO" id="GO:0006355">
    <property type="term" value="P:regulation of DNA-templated transcription"/>
    <property type="evidence" value="ECO:0007669"/>
    <property type="project" value="InterPro"/>
</dbReference>
<keyword evidence="2 5" id="KW-0371">Homeobox</keyword>
<dbReference type="SMART" id="SM00355">
    <property type="entry name" value="ZnF_C2H2"/>
    <property type="match status" value="3"/>
</dbReference>
<dbReference type="PANTHER" id="PTHR11850">
    <property type="entry name" value="HOMEOBOX PROTEIN TRANSCRIPTION FACTORS"/>
    <property type="match status" value="1"/>
</dbReference>
<reference evidence="9" key="1">
    <citation type="journal article" date="2021" name="IMA Fungus">
        <title>Genomic characterization of three marine fungi, including Emericellopsis atlantica sp. nov. with signatures of a generalist lifestyle and marine biomass degradation.</title>
        <authorList>
            <person name="Hagestad O.C."/>
            <person name="Hou L."/>
            <person name="Andersen J.H."/>
            <person name="Hansen E.H."/>
            <person name="Altermark B."/>
            <person name="Li C."/>
            <person name="Kuhnert E."/>
            <person name="Cox R.J."/>
            <person name="Crous P.W."/>
            <person name="Spatafora J.W."/>
            <person name="Lail K."/>
            <person name="Amirebrahimi M."/>
            <person name="Lipzen A."/>
            <person name="Pangilinan J."/>
            <person name="Andreopoulos W."/>
            <person name="Hayes R.D."/>
            <person name="Ng V."/>
            <person name="Grigoriev I.V."/>
            <person name="Jackson S.A."/>
            <person name="Sutton T.D.S."/>
            <person name="Dobson A.D.W."/>
            <person name="Rama T."/>
        </authorList>
    </citation>
    <scope>NUCLEOTIDE SEQUENCE</scope>
    <source>
        <strain evidence="9">TRa018bII</strain>
    </source>
</reference>
<keyword evidence="10" id="KW-1185">Reference proteome</keyword>
<feature type="compositionally biased region" description="Low complexity" evidence="6">
    <location>
        <begin position="432"/>
        <end position="443"/>
    </location>
</feature>